<keyword evidence="3 7" id="KW-1134">Transmembrane beta strand</keyword>
<dbReference type="Pfam" id="PF07715">
    <property type="entry name" value="Plug"/>
    <property type="match status" value="1"/>
</dbReference>
<keyword evidence="8" id="KW-0732">Signal</keyword>
<keyword evidence="4 7" id="KW-0812">Transmembrane</keyword>
<feature type="signal peptide" evidence="8">
    <location>
        <begin position="1"/>
        <end position="27"/>
    </location>
</feature>
<evidence type="ECO:0000259" key="9">
    <source>
        <dbReference type="Pfam" id="PF07715"/>
    </source>
</evidence>
<evidence type="ECO:0000313" key="10">
    <source>
        <dbReference type="EMBL" id="SEA33599.1"/>
    </source>
</evidence>
<gene>
    <name evidence="10" type="ORF">SAMN05192529_11434</name>
</gene>
<dbReference type="InterPro" id="IPR037066">
    <property type="entry name" value="Plug_dom_sf"/>
</dbReference>
<evidence type="ECO:0000256" key="1">
    <source>
        <dbReference type="ARBA" id="ARBA00004571"/>
    </source>
</evidence>
<dbReference type="Gene3D" id="2.170.130.10">
    <property type="entry name" value="TonB-dependent receptor, plug domain"/>
    <property type="match status" value="1"/>
</dbReference>
<dbReference type="STRING" id="551991.SAMN05192529_11434"/>
<organism evidence="10 11">
    <name type="scientific">Arachidicoccus rhizosphaerae</name>
    <dbReference type="NCBI Taxonomy" id="551991"/>
    <lineage>
        <taxon>Bacteria</taxon>
        <taxon>Pseudomonadati</taxon>
        <taxon>Bacteroidota</taxon>
        <taxon>Chitinophagia</taxon>
        <taxon>Chitinophagales</taxon>
        <taxon>Chitinophagaceae</taxon>
        <taxon>Arachidicoccus</taxon>
    </lineage>
</organism>
<comment type="subcellular location">
    <subcellularLocation>
        <location evidence="1 7">Cell outer membrane</location>
        <topology evidence="1 7">Multi-pass membrane protein</topology>
    </subcellularLocation>
</comment>
<accession>A0A1H4AC92</accession>
<dbReference type="InterPro" id="IPR008969">
    <property type="entry name" value="CarboxyPept-like_regulatory"/>
</dbReference>
<proteinExistence type="inferred from homology"/>
<dbReference type="NCBIfam" id="TIGR04056">
    <property type="entry name" value="OMP_RagA_SusC"/>
    <property type="match status" value="1"/>
</dbReference>
<dbReference type="Gene3D" id="2.40.170.20">
    <property type="entry name" value="TonB-dependent receptor, beta-barrel domain"/>
    <property type="match status" value="1"/>
</dbReference>
<dbReference type="InterPro" id="IPR012910">
    <property type="entry name" value="Plug_dom"/>
</dbReference>
<dbReference type="PROSITE" id="PS52016">
    <property type="entry name" value="TONB_DEPENDENT_REC_3"/>
    <property type="match status" value="1"/>
</dbReference>
<keyword evidence="5 7" id="KW-0472">Membrane</keyword>
<name>A0A1H4AC92_9BACT</name>
<dbReference type="NCBIfam" id="TIGR04057">
    <property type="entry name" value="SusC_RagA_signa"/>
    <property type="match status" value="1"/>
</dbReference>
<keyword evidence="11" id="KW-1185">Reference proteome</keyword>
<evidence type="ECO:0000256" key="4">
    <source>
        <dbReference type="ARBA" id="ARBA00022692"/>
    </source>
</evidence>
<dbReference type="RefSeq" id="WP_091398882.1">
    <property type="nucleotide sequence ID" value="NZ_FNQY01000014.1"/>
</dbReference>
<dbReference type="InterPro" id="IPR039426">
    <property type="entry name" value="TonB-dep_rcpt-like"/>
</dbReference>
<dbReference type="InterPro" id="IPR023996">
    <property type="entry name" value="TonB-dep_OMP_SusC/RagA"/>
</dbReference>
<evidence type="ECO:0000256" key="2">
    <source>
        <dbReference type="ARBA" id="ARBA00022448"/>
    </source>
</evidence>
<dbReference type="InterPro" id="IPR036942">
    <property type="entry name" value="Beta-barrel_TonB_sf"/>
</dbReference>
<dbReference type="GO" id="GO:0009279">
    <property type="term" value="C:cell outer membrane"/>
    <property type="evidence" value="ECO:0007669"/>
    <property type="project" value="UniProtKB-SubCell"/>
</dbReference>
<dbReference type="OrthoDB" id="9768177at2"/>
<evidence type="ECO:0000256" key="3">
    <source>
        <dbReference type="ARBA" id="ARBA00022452"/>
    </source>
</evidence>
<dbReference type="Proteomes" id="UP000199041">
    <property type="component" value="Unassembled WGS sequence"/>
</dbReference>
<evidence type="ECO:0000256" key="7">
    <source>
        <dbReference type="PROSITE-ProRule" id="PRU01360"/>
    </source>
</evidence>
<dbReference type="SUPFAM" id="SSF56935">
    <property type="entry name" value="Porins"/>
    <property type="match status" value="1"/>
</dbReference>
<evidence type="ECO:0000256" key="8">
    <source>
        <dbReference type="SAM" id="SignalP"/>
    </source>
</evidence>
<protein>
    <submittedName>
        <fullName evidence="10">Iron complex outermembrane recepter protein</fullName>
    </submittedName>
</protein>
<dbReference type="AlphaFoldDB" id="A0A1H4AC92"/>
<evidence type="ECO:0000313" key="11">
    <source>
        <dbReference type="Proteomes" id="UP000199041"/>
    </source>
</evidence>
<keyword evidence="2 7" id="KW-0813">Transport</keyword>
<feature type="chain" id="PRO_5011765342" evidence="8">
    <location>
        <begin position="28"/>
        <end position="1152"/>
    </location>
</feature>
<evidence type="ECO:0000256" key="5">
    <source>
        <dbReference type="ARBA" id="ARBA00023136"/>
    </source>
</evidence>
<dbReference type="EMBL" id="FNQY01000014">
    <property type="protein sequence ID" value="SEA33599.1"/>
    <property type="molecule type" value="Genomic_DNA"/>
</dbReference>
<dbReference type="InterPro" id="IPR023997">
    <property type="entry name" value="TonB-dep_OMP_SusC/RagA_CS"/>
</dbReference>
<comment type="similarity">
    <text evidence="7">Belongs to the TonB-dependent receptor family.</text>
</comment>
<dbReference type="SUPFAM" id="SSF49464">
    <property type="entry name" value="Carboxypeptidase regulatory domain-like"/>
    <property type="match status" value="1"/>
</dbReference>
<evidence type="ECO:0000256" key="6">
    <source>
        <dbReference type="ARBA" id="ARBA00023237"/>
    </source>
</evidence>
<feature type="domain" description="TonB-dependent receptor plug" evidence="9">
    <location>
        <begin position="123"/>
        <end position="252"/>
    </location>
</feature>
<reference evidence="10 11" key="1">
    <citation type="submission" date="2016-10" db="EMBL/GenBank/DDBJ databases">
        <authorList>
            <person name="de Groot N.N."/>
        </authorList>
    </citation>
    <scope>NUCLEOTIDE SEQUENCE [LARGE SCALE GENOMIC DNA]</scope>
    <source>
        <strain evidence="10 11">Vu-144</strain>
    </source>
</reference>
<dbReference type="Gene3D" id="2.60.40.1120">
    <property type="entry name" value="Carboxypeptidase-like, regulatory domain"/>
    <property type="match status" value="1"/>
</dbReference>
<sequence>MKKINALCRRTLLIFLLLSFVRLEVSAQQNKVHGLIKNQEGTVVSGATVQVKGSSRYAVSDNNGNFDIQASIGDSLVVTHIGLDPITVAISSEDIQIVMQISEAATAGTDVIVTALGIKREAKSIGYSVQKVSGDDITKASAPDLASGLMGKAAGLNISSSNGVQGNSQRIVIRGNNSILGSNQPLIVVDGIQVQNDPIGGQSASTNSTDLVSPKDWGSFLNSLNSDDIEDITVLKGASAAALYGARGSNGVILITTKKGKSKPGLGIDYNFSTYATDPYQYQDLQNSYGYGGANAMWSANLDFPKTTDGQLRYPGNYPWDGTPAGDQYEIAGPIPGGYSTWDVFSWYGPAASWGHKLDGTEIIWWDGVKRKWDPQPDNRSAFYRTGHTTTHNVAFSNAGDWGSFRVAYTRQDNSAIIQNSDYSQNTFNFGGTFKISDKLHAEVTGTYTNYNRLNVPDIANDNGWSQFTIYNMSRDYKPLEFDSYKNADGSKNVFTNSSAFGFYPYNNNWAQDLFWHVFEQNQNLTRNQLLGSVKLSADLLPWLNITGRTSINYANTNIESKYSPIDAGGVEGQYGMESIQNKDINLELFTTIHKDNFLTSGLNASLMVGNSALKSRSYDNSAWNSGEPGATYGRASTSPWSVPFKYFLSNTTATGMTPPTEVWNDYNINSLFGIVNLSYQDYLYLQVSGRNDWSSTLPVETSSYFFPSASLSFVFTQAIKSMKNIKWLDYGKLRVSAAGSANGTDPYLSTYTYSSDVVSNYLNGTAPTSFGGLPVRGYKTVLPPAGFLVPQRNSSYELGLEASMLKNRLSVDFTYYKTKATSQILQGNLAWSSGASKVTFNTGELSNQGFEFIIRGTAVKSRNFSWDLTLNGAHNQNKVISLAEGIDKYPLQDLWGVSGVEMYVKAGENYGTIYGYDYTYLNGKKVVKQVFDKSDPTKVVGTQYVTTQDLVPIGNATPKLTGGLSNNFRYKNFSLYFLTDFKLGGQIWSGDYSAAMGTGLSPETLKEREGGGLPYTYPDGTTANHGVILDGVLADGTPNTDVVHYLWKYAGQYEAWSNVPMPRSNAIFTNSWVKLREVTLTYSVPKDWIRKSRVIQGLDISLIGRNLFYFYTSLPDHLNPEAINGIGNGQGVQWAEYPWTRDYGFSVKVQF</sequence>
<keyword evidence="6 7" id="KW-0998">Cell outer membrane</keyword>